<gene>
    <name evidence="5" type="ORF">GGU10DRAFT_231250</name>
</gene>
<keyword evidence="2" id="KW-0479">Metal-binding</keyword>
<evidence type="ECO:0000256" key="3">
    <source>
        <dbReference type="SAM" id="MobiDB-lite"/>
    </source>
</evidence>
<keyword evidence="6" id="KW-1185">Reference proteome</keyword>
<dbReference type="EMBL" id="MU793425">
    <property type="protein sequence ID" value="KAJ3783326.1"/>
    <property type="molecule type" value="Genomic_DNA"/>
</dbReference>
<name>A0AA38KEY3_9AGAR</name>
<reference evidence="5" key="1">
    <citation type="submission" date="2022-08" db="EMBL/GenBank/DDBJ databases">
        <authorList>
            <consortium name="DOE Joint Genome Institute"/>
            <person name="Min B."/>
            <person name="Riley R."/>
            <person name="Sierra-Patev S."/>
            <person name="Naranjo-Ortiz M."/>
            <person name="Looney B."/>
            <person name="Konkel Z."/>
            <person name="Slot J.C."/>
            <person name="Sakamoto Y."/>
            <person name="Steenwyk J.L."/>
            <person name="Rokas A."/>
            <person name="Carro J."/>
            <person name="Camarero S."/>
            <person name="Ferreira P."/>
            <person name="Molpeceres G."/>
            <person name="Ruiz-Duenas F.J."/>
            <person name="Serrano A."/>
            <person name="Henrissat B."/>
            <person name="Drula E."/>
            <person name="Hughes K.W."/>
            <person name="Mata J.L."/>
            <person name="Ishikawa N.K."/>
            <person name="Vargas-Isla R."/>
            <person name="Ushijima S."/>
            <person name="Smith C.A."/>
            <person name="Ahrendt S."/>
            <person name="Andreopoulos W."/>
            <person name="He G."/>
            <person name="Labutti K."/>
            <person name="Lipzen A."/>
            <person name="Ng V."/>
            <person name="Sandor L."/>
            <person name="Barry K."/>
            <person name="Martinez A.T."/>
            <person name="Xiao Y."/>
            <person name="Gibbons J.G."/>
            <person name="Terashima K."/>
            <person name="Hibbett D.S."/>
            <person name="Grigoriev I.V."/>
        </authorList>
    </citation>
    <scope>NUCLEOTIDE SEQUENCE</scope>
    <source>
        <strain evidence="5">TFB10291</strain>
    </source>
</reference>
<feature type="compositionally biased region" description="Polar residues" evidence="3">
    <location>
        <begin position="69"/>
        <end position="81"/>
    </location>
</feature>
<dbReference type="PROSITE" id="PS50158">
    <property type="entry name" value="ZF_CCHC"/>
    <property type="match status" value="1"/>
</dbReference>
<dbReference type="GO" id="GO:0006397">
    <property type="term" value="P:mRNA processing"/>
    <property type="evidence" value="ECO:0007669"/>
    <property type="project" value="UniProtKB-KW"/>
</dbReference>
<feature type="domain" description="CCHC-type" evidence="4">
    <location>
        <begin position="31"/>
        <end position="45"/>
    </location>
</feature>
<feature type="non-terminal residue" evidence="5">
    <location>
        <position position="1"/>
    </location>
</feature>
<dbReference type="Proteomes" id="UP001163798">
    <property type="component" value="Unassembled WGS sequence"/>
</dbReference>
<keyword evidence="2" id="KW-0862">Zinc</keyword>
<dbReference type="GO" id="GO:0008270">
    <property type="term" value="F:zinc ion binding"/>
    <property type="evidence" value="ECO:0007669"/>
    <property type="project" value="UniProtKB-KW"/>
</dbReference>
<keyword evidence="1" id="KW-0507">mRNA processing</keyword>
<protein>
    <recommendedName>
        <fullName evidence="4">CCHC-type domain-containing protein</fullName>
    </recommendedName>
</protein>
<evidence type="ECO:0000259" key="4">
    <source>
        <dbReference type="PROSITE" id="PS50158"/>
    </source>
</evidence>
<dbReference type="SUPFAM" id="SSF57756">
    <property type="entry name" value="Retrovirus zinc finger-like domains"/>
    <property type="match status" value="1"/>
</dbReference>
<dbReference type="InterPro" id="IPR001878">
    <property type="entry name" value="Znf_CCHC"/>
</dbReference>
<sequence>QAHSASYLSRLENLEKQMSASANAVRFPEKKCKNCQRTGHVAEECFRKGGGKEGQFPSWWKGKREATERPSTANATAASNEKNPEVAELTQFYGLSATSHDKTGDEIYADTGASDHFFRKREDFATY</sequence>
<feature type="non-terminal residue" evidence="5">
    <location>
        <position position="127"/>
    </location>
</feature>
<dbReference type="GO" id="GO:0003676">
    <property type="term" value="F:nucleic acid binding"/>
    <property type="evidence" value="ECO:0007669"/>
    <property type="project" value="InterPro"/>
</dbReference>
<evidence type="ECO:0000256" key="1">
    <source>
        <dbReference type="ARBA" id="ARBA00022664"/>
    </source>
</evidence>
<keyword evidence="2" id="KW-0863">Zinc-finger</keyword>
<comment type="caution">
    <text evidence="5">The sequence shown here is derived from an EMBL/GenBank/DDBJ whole genome shotgun (WGS) entry which is preliminary data.</text>
</comment>
<dbReference type="InterPro" id="IPR036875">
    <property type="entry name" value="Znf_CCHC_sf"/>
</dbReference>
<feature type="region of interest" description="Disordered" evidence="3">
    <location>
        <begin position="47"/>
        <end position="84"/>
    </location>
</feature>
<evidence type="ECO:0000313" key="5">
    <source>
        <dbReference type="EMBL" id="KAJ3783326.1"/>
    </source>
</evidence>
<proteinExistence type="predicted"/>
<organism evidence="5 6">
    <name type="scientific">Lentinula aff. detonsa</name>
    <dbReference type="NCBI Taxonomy" id="2804958"/>
    <lineage>
        <taxon>Eukaryota</taxon>
        <taxon>Fungi</taxon>
        <taxon>Dikarya</taxon>
        <taxon>Basidiomycota</taxon>
        <taxon>Agaricomycotina</taxon>
        <taxon>Agaricomycetes</taxon>
        <taxon>Agaricomycetidae</taxon>
        <taxon>Agaricales</taxon>
        <taxon>Marasmiineae</taxon>
        <taxon>Omphalotaceae</taxon>
        <taxon>Lentinula</taxon>
    </lineage>
</organism>
<dbReference type="AlphaFoldDB" id="A0AA38KEY3"/>
<evidence type="ECO:0000313" key="6">
    <source>
        <dbReference type="Proteomes" id="UP001163798"/>
    </source>
</evidence>
<accession>A0AA38KEY3</accession>
<evidence type="ECO:0000256" key="2">
    <source>
        <dbReference type="PROSITE-ProRule" id="PRU00047"/>
    </source>
</evidence>
<dbReference type="Pfam" id="PF00098">
    <property type="entry name" value="zf-CCHC"/>
    <property type="match status" value="1"/>
</dbReference>